<gene>
    <name evidence="4" type="ORF">IAC35_00085</name>
</gene>
<evidence type="ECO:0000256" key="1">
    <source>
        <dbReference type="ARBA" id="ARBA00006484"/>
    </source>
</evidence>
<evidence type="ECO:0000313" key="5">
    <source>
        <dbReference type="Proteomes" id="UP000886881"/>
    </source>
</evidence>
<dbReference type="InterPro" id="IPR002347">
    <property type="entry name" value="SDR_fam"/>
</dbReference>
<dbReference type="SUPFAM" id="SSF51735">
    <property type="entry name" value="NAD(P)-binding Rossmann-fold domains"/>
    <property type="match status" value="1"/>
</dbReference>
<evidence type="ECO:0000256" key="2">
    <source>
        <dbReference type="ARBA" id="ARBA00023002"/>
    </source>
</evidence>
<dbReference type="InterPro" id="IPR036291">
    <property type="entry name" value="NAD(P)-bd_dom_sf"/>
</dbReference>
<evidence type="ECO:0000256" key="3">
    <source>
        <dbReference type="RuleBase" id="RU000363"/>
    </source>
</evidence>
<dbReference type="PRINTS" id="PR00081">
    <property type="entry name" value="GDHRDH"/>
</dbReference>
<accession>A0A9D1KHZ8</accession>
<dbReference type="Gene3D" id="3.40.50.720">
    <property type="entry name" value="NAD(P)-binding Rossmann-like Domain"/>
    <property type="match status" value="1"/>
</dbReference>
<organism evidence="4 5">
    <name type="scientific">Candidatus Cryptobacteroides merdipullorum</name>
    <dbReference type="NCBI Taxonomy" id="2840771"/>
    <lineage>
        <taxon>Bacteria</taxon>
        <taxon>Pseudomonadati</taxon>
        <taxon>Bacteroidota</taxon>
        <taxon>Bacteroidia</taxon>
        <taxon>Bacteroidales</taxon>
        <taxon>Candidatus Cryptobacteroides</taxon>
    </lineage>
</organism>
<reference evidence="4" key="1">
    <citation type="submission" date="2020-10" db="EMBL/GenBank/DDBJ databases">
        <authorList>
            <person name="Gilroy R."/>
        </authorList>
    </citation>
    <scope>NUCLEOTIDE SEQUENCE</scope>
    <source>
        <strain evidence="4">ChiHecec2B26-709</strain>
    </source>
</reference>
<dbReference type="PRINTS" id="PR00080">
    <property type="entry name" value="SDRFAMILY"/>
</dbReference>
<dbReference type="PANTHER" id="PTHR24320:SF227">
    <property type="entry name" value="RETINOL DEHYDROGENASE 11"/>
    <property type="match status" value="1"/>
</dbReference>
<keyword evidence="2" id="KW-0560">Oxidoreductase</keyword>
<proteinExistence type="inferred from homology"/>
<reference evidence="4" key="2">
    <citation type="journal article" date="2021" name="PeerJ">
        <title>Extensive microbial diversity within the chicken gut microbiome revealed by metagenomics and culture.</title>
        <authorList>
            <person name="Gilroy R."/>
            <person name="Ravi A."/>
            <person name="Getino M."/>
            <person name="Pursley I."/>
            <person name="Horton D.L."/>
            <person name="Alikhan N.F."/>
            <person name="Baker D."/>
            <person name="Gharbi K."/>
            <person name="Hall N."/>
            <person name="Watson M."/>
            <person name="Adriaenssens E.M."/>
            <person name="Foster-Nyarko E."/>
            <person name="Jarju S."/>
            <person name="Secka A."/>
            <person name="Antonio M."/>
            <person name="Oren A."/>
            <person name="Chaudhuri R.R."/>
            <person name="La Ragione R."/>
            <person name="Hildebrand F."/>
            <person name="Pallen M.J."/>
        </authorList>
    </citation>
    <scope>NUCLEOTIDE SEQUENCE</scope>
    <source>
        <strain evidence="4">ChiHecec2B26-709</strain>
    </source>
</reference>
<dbReference type="EMBL" id="DVLC01000003">
    <property type="protein sequence ID" value="HIT46240.1"/>
    <property type="molecule type" value="Genomic_DNA"/>
</dbReference>
<dbReference type="Pfam" id="PF00106">
    <property type="entry name" value="adh_short"/>
    <property type="match status" value="1"/>
</dbReference>
<dbReference type="Proteomes" id="UP000886881">
    <property type="component" value="Unassembled WGS sequence"/>
</dbReference>
<name>A0A9D1KHZ8_9BACT</name>
<dbReference type="PANTHER" id="PTHR24320">
    <property type="entry name" value="RETINOL DEHYDROGENASE"/>
    <property type="match status" value="1"/>
</dbReference>
<sequence length="273" mass="30267">MEGLRRKSIIITGASGGMGSAATEEMARRGYRVIMACRNLKKADAVRSGILKKVPDARLDIEELHLDSFASIRAFATRMQGEAPLDGLFNNAGVLPRRYSLTVEGYEQTLGVNYLGPWLLSNLMLPMLGENAGIVNMVSISAKAAKLGRDFFDKGEKDFHQLRTYAGTKLALMYFSIALAQKSGRRVNMSDPGIVDTDMIRLGRWFDPLTDIFFRPFCNSPARGARPAVNALCSDCDMQIFSGNGHRDVPRELLGRGAEIEWLWEETSRRVGL</sequence>
<evidence type="ECO:0000313" key="4">
    <source>
        <dbReference type="EMBL" id="HIT46240.1"/>
    </source>
</evidence>
<comment type="caution">
    <text evidence="4">The sequence shown here is derived from an EMBL/GenBank/DDBJ whole genome shotgun (WGS) entry which is preliminary data.</text>
</comment>
<comment type="similarity">
    <text evidence="1 3">Belongs to the short-chain dehydrogenases/reductases (SDR) family.</text>
</comment>
<protein>
    <submittedName>
        <fullName evidence="4">SDR family NAD(P)-dependent oxidoreductase</fullName>
    </submittedName>
</protein>
<dbReference type="GO" id="GO:0016491">
    <property type="term" value="F:oxidoreductase activity"/>
    <property type="evidence" value="ECO:0007669"/>
    <property type="project" value="UniProtKB-KW"/>
</dbReference>
<dbReference type="AlphaFoldDB" id="A0A9D1KHZ8"/>